<keyword evidence="7 10" id="KW-0808">Transferase</keyword>
<dbReference type="Pfam" id="PF01135">
    <property type="entry name" value="PCMT"/>
    <property type="match status" value="1"/>
</dbReference>
<dbReference type="GO" id="GO:0030091">
    <property type="term" value="P:protein repair"/>
    <property type="evidence" value="ECO:0007669"/>
    <property type="project" value="UniProtKB-UniRule"/>
</dbReference>
<evidence type="ECO:0000256" key="3">
    <source>
        <dbReference type="ARBA" id="ARBA00011890"/>
    </source>
</evidence>
<gene>
    <name evidence="10" type="primary">pcm</name>
    <name evidence="10" type="ORF">DRH29_03150</name>
</gene>
<evidence type="ECO:0000313" key="11">
    <source>
        <dbReference type="Proteomes" id="UP000281261"/>
    </source>
</evidence>
<dbReference type="SUPFAM" id="SSF53335">
    <property type="entry name" value="S-adenosyl-L-methionine-dependent methyltransferases"/>
    <property type="match status" value="1"/>
</dbReference>
<evidence type="ECO:0000256" key="1">
    <source>
        <dbReference type="ARBA" id="ARBA00004496"/>
    </source>
</evidence>
<dbReference type="GO" id="GO:0004719">
    <property type="term" value="F:protein-L-isoaspartate (D-aspartate) O-methyltransferase activity"/>
    <property type="evidence" value="ECO:0007669"/>
    <property type="project" value="UniProtKB-UniRule"/>
</dbReference>
<dbReference type="PANTHER" id="PTHR11579">
    <property type="entry name" value="PROTEIN-L-ISOASPARTATE O-METHYLTRANSFERASE"/>
    <property type="match status" value="1"/>
</dbReference>
<evidence type="ECO:0000313" key="10">
    <source>
        <dbReference type="EMBL" id="RLC37050.1"/>
    </source>
</evidence>
<sequence>MEELVRHLKFNGLLRDKAIEQAFLKIDRADFVPKQIRRLAYLDQALPIGEKQTISQPTVVAFMLGLLHPKPGDKILDVGAGSGWQTALLAQIVGPKGMVYAVEVIPMLYERAQKNVAGYKFKNVRFFRQNARAGLSKFAPFAGIIAGAAGNDIPLIWKDQIKIGGRIVMPIGTSVVCCTKTGRDKFITKEYPGFLFVPLVD</sequence>
<dbReference type="InterPro" id="IPR000682">
    <property type="entry name" value="PCMT"/>
</dbReference>
<keyword evidence="5" id="KW-0963">Cytoplasm</keyword>
<evidence type="ECO:0000256" key="7">
    <source>
        <dbReference type="ARBA" id="ARBA00022679"/>
    </source>
</evidence>
<dbReference type="Proteomes" id="UP000281261">
    <property type="component" value="Unassembled WGS sequence"/>
</dbReference>
<dbReference type="EC" id="2.1.1.77" evidence="3 9"/>
<evidence type="ECO:0000256" key="4">
    <source>
        <dbReference type="ARBA" id="ARBA00013346"/>
    </source>
</evidence>
<evidence type="ECO:0000256" key="9">
    <source>
        <dbReference type="NCBIfam" id="TIGR00080"/>
    </source>
</evidence>
<evidence type="ECO:0000256" key="2">
    <source>
        <dbReference type="ARBA" id="ARBA00005369"/>
    </source>
</evidence>
<protein>
    <recommendedName>
        <fullName evidence="4 9">Protein-L-isoaspartate O-methyltransferase</fullName>
        <ecNumber evidence="3 9">2.1.1.77</ecNumber>
    </recommendedName>
</protein>
<dbReference type="CDD" id="cd02440">
    <property type="entry name" value="AdoMet_MTases"/>
    <property type="match status" value="1"/>
</dbReference>
<dbReference type="AlphaFoldDB" id="A0A420ZCD2"/>
<dbReference type="GO" id="GO:0032259">
    <property type="term" value="P:methylation"/>
    <property type="evidence" value="ECO:0007669"/>
    <property type="project" value="UniProtKB-KW"/>
</dbReference>
<keyword evidence="6 10" id="KW-0489">Methyltransferase</keyword>
<accession>A0A420ZCD2</accession>
<comment type="subcellular location">
    <subcellularLocation>
        <location evidence="1">Cytoplasm</location>
    </subcellularLocation>
</comment>
<dbReference type="Gene3D" id="3.40.50.150">
    <property type="entry name" value="Vaccinia Virus protein VP39"/>
    <property type="match status" value="1"/>
</dbReference>
<comment type="caution">
    <text evidence="10">The sequence shown here is derived from an EMBL/GenBank/DDBJ whole genome shotgun (WGS) entry which is preliminary data.</text>
</comment>
<dbReference type="InterPro" id="IPR029063">
    <property type="entry name" value="SAM-dependent_MTases_sf"/>
</dbReference>
<evidence type="ECO:0000256" key="5">
    <source>
        <dbReference type="ARBA" id="ARBA00022490"/>
    </source>
</evidence>
<comment type="similarity">
    <text evidence="2">Belongs to the methyltransferase superfamily. L-isoaspartyl/D-aspartyl protein methyltransferase family.</text>
</comment>
<keyword evidence="8" id="KW-0949">S-adenosyl-L-methionine</keyword>
<dbReference type="PANTHER" id="PTHR11579:SF0">
    <property type="entry name" value="PROTEIN-L-ISOASPARTATE(D-ASPARTATE) O-METHYLTRANSFERASE"/>
    <property type="match status" value="1"/>
</dbReference>
<name>A0A420ZCD2_UNCK3</name>
<dbReference type="EMBL" id="QMNG01000014">
    <property type="protein sequence ID" value="RLC37050.1"/>
    <property type="molecule type" value="Genomic_DNA"/>
</dbReference>
<reference evidence="10 11" key="1">
    <citation type="submission" date="2018-06" db="EMBL/GenBank/DDBJ databases">
        <title>Extensive metabolic versatility and redundancy in microbially diverse, dynamic hydrothermal sediments.</title>
        <authorList>
            <person name="Dombrowski N."/>
            <person name="Teske A."/>
            <person name="Baker B.J."/>
        </authorList>
    </citation>
    <scope>NUCLEOTIDE SEQUENCE [LARGE SCALE GENOMIC DNA]</scope>
    <source>
        <strain evidence="10">B79_G16</strain>
    </source>
</reference>
<organism evidence="10 11">
    <name type="scientific">candidate division Kazan bacterium</name>
    <dbReference type="NCBI Taxonomy" id="2202143"/>
    <lineage>
        <taxon>Bacteria</taxon>
        <taxon>Bacteria division Kazan-3B-28</taxon>
    </lineage>
</organism>
<dbReference type="GO" id="GO:0005737">
    <property type="term" value="C:cytoplasm"/>
    <property type="evidence" value="ECO:0007669"/>
    <property type="project" value="UniProtKB-SubCell"/>
</dbReference>
<evidence type="ECO:0000256" key="6">
    <source>
        <dbReference type="ARBA" id="ARBA00022603"/>
    </source>
</evidence>
<dbReference type="NCBIfam" id="TIGR00080">
    <property type="entry name" value="pimt"/>
    <property type="match status" value="1"/>
</dbReference>
<evidence type="ECO:0000256" key="8">
    <source>
        <dbReference type="ARBA" id="ARBA00022691"/>
    </source>
</evidence>
<proteinExistence type="inferred from homology"/>